<accession>A0A2R5GC69</accession>
<gene>
    <name evidence="1" type="ORF">FCC1311_047922</name>
</gene>
<organism evidence="1 2">
    <name type="scientific">Hondaea fermentalgiana</name>
    <dbReference type="NCBI Taxonomy" id="2315210"/>
    <lineage>
        <taxon>Eukaryota</taxon>
        <taxon>Sar</taxon>
        <taxon>Stramenopiles</taxon>
        <taxon>Bigyra</taxon>
        <taxon>Labyrinthulomycetes</taxon>
        <taxon>Thraustochytrida</taxon>
        <taxon>Thraustochytriidae</taxon>
        <taxon>Hondaea</taxon>
    </lineage>
</organism>
<reference evidence="1 2" key="1">
    <citation type="submission" date="2017-12" db="EMBL/GenBank/DDBJ databases">
        <title>Sequencing, de novo assembly and annotation of complete genome of a new Thraustochytrid species, strain FCC1311.</title>
        <authorList>
            <person name="Sedici K."/>
            <person name="Godart F."/>
            <person name="Aiese Cigliano R."/>
            <person name="Sanseverino W."/>
            <person name="Barakat M."/>
            <person name="Ortet P."/>
            <person name="Marechal E."/>
            <person name="Cagnac O."/>
            <person name="Amato A."/>
        </authorList>
    </citation>
    <scope>NUCLEOTIDE SEQUENCE [LARGE SCALE GENOMIC DNA]</scope>
</reference>
<dbReference type="AlphaFoldDB" id="A0A2R5GC69"/>
<dbReference type="EMBL" id="BEYU01000044">
    <property type="protein sequence ID" value="GBG28570.1"/>
    <property type="molecule type" value="Genomic_DNA"/>
</dbReference>
<dbReference type="Proteomes" id="UP000241890">
    <property type="component" value="Unassembled WGS sequence"/>
</dbReference>
<protein>
    <submittedName>
        <fullName evidence="1">FK506-binding protein 5</fullName>
    </submittedName>
</protein>
<keyword evidence="2" id="KW-1185">Reference proteome</keyword>
<comment type="caution">
    <text evidence="1">The sequence shown here is derived from an EMBL/GenBank/DDBJ whole genome shotgun (WGS) entry which is preliminary data.</text>
</comment>
<dbReference type="OrthoDB" id="5564877at2759"/>
<evidence type="ECO:0000313" key="1">
    <source>
        <dbReference type="EMBL" id="GBG28570.1"/>
    </source>
</evidence>
<sequence length="203" mass="22108">MPTKLVEASRRVLMQKQLLLSTMERLGCYEAYATKCPVVGSTIGGHVRHALDHYDRALDGILSKAKTSSSLSLVDYDTRLRGGDVEKDLSSAVEAILNCSERLGSITEEMLARPMQVQFNLSGNDDSKFLFESYAARELWFAAHHSIHHQAMIKLIIQCHDEKKTLAQALPRDFGMAPSTVLHNNTSNNAASASASGAASSSG</sequence>
<name>A0A2R5GC69_9STRA</name>
<dbReference type="PANTHER" id="PTHR39473:SF1">
    <property type="entry name" value="DINB-LIKE DOMAIN-CONTAINING PROTEIN"/>
    <property type="match status" value="1"/>
</dbReference>
<dbReference type="PANTHER" id="PTHR39473">
    <property type="match status" value="1"/>
</dbReference>
<dbReference type="InParanoid" id="A0A2R5GC69"/>
<evidence type="ECO:0000313" key="2">
    <source>
        <dbReference type="Proteomes" id="UP000241890"/>
    </source>
</evidence>
<proteinExistence type="predicted"/>